<accession>A0A6J5A5M3</accession>
<evidence type="ECO:0000313" key="3">
    <source>
        <dbReference type="Proteomes" id="UP000494205"/>
    </source>
</evidence>
<sequence length="197" mass="21458">MLDLADGVAAQYVVAEGLAPQARLAIYRNTVNSTLLKALQLSYPAIEALVGEAFFEGAARLFIGQCPPSHAQLDSYGATFPDFLAQMPEAASLDYLRDTARLEWAVNEVLHAPDAKPLDLRHLERLNEDGLQSVRFVSSPAVRLLKSDFPVDAIWRAVLTHDDSALADQTGHRPGLAAKTHTLRLFAGARPVCRSGR</sequence>
<dbReference type="AlphaFoldDB" id="A0A6J5A5M3"/>
<dbReference type="InterPro" id="IPR044922">
    <property type="entry name" value="DUF2063_N_sf"/>
</dbReference>
<dbReference type="Gene3D" id="1.10.150.690">
    <property type="entry name" value="DUF2063"/>
    <property type="match status" value="1"/>
</dbReference>
<evidence type="ECO:0000259" key="1">
    <source>
        <dbReference type="Pfam" id="PF09836"/>
    </source>
</evidence>
<proteinExistence type="predicted"/>
<dbReference type="RefSeq" id="WP_244201284.1">
    <property type="nucleotide sequence ID" value="NZ_CADIJZ010000004.1"/>
</dbReference>
<reference evidence="2 3" key="1">
    <citation type="submission" date="2020-04" db="EMBL/GenBank/DDBJ databases">
        <authorList>
            <person name="De Canck E."/>
        </authorList>
    </citation>
    <scope>NUCLEOTIDE SEQUENCE [LARGE SCALE GENOMIC DNA]</scope>
    <source>
        <strain evidence="2 3">LMG 27174</strain>
    </source>
</reference>
<name>A0A6J5A5M3_9BURK</name>
<feature type="domain" description="Putative DNA-binding" evidence="1">
    <location>
        <begin position="15"/>
        <end position="84"/>
    </location>
</feature>
<evidence type="ECO:0000313" key="2">
    <source>
        <dbReference type="EMBL" id="CAB3652342.1"/>
    </source>
</evidence>
<dbReference type="EMBL" id="CADIJZ010000004">
    <property type="protein sequence ID" value="CAB3652342.1"/>
    <property type="molecule type" value="Genomic_DNA"/>
</dbReference>
<dbReference type="Pfam" id="PF09836">
    <property type="entry name" value="DUF2063"/>
    <property type="match status" value="1"/>
</dbReference>
<gene>
    <name evidence="2" type="ORF">LMG27174_01217</name>
</gene>
<dbReference type="InterPro" id="IPR018640">
    <property type="entry name" value="DUF2063"/>
</dbReference>
<organism evidence="2 3">
    <name type="scientific">Paraburkholderia rhynchosiae</name>
    <dbReference type="NCBI Taxonomy" id="487049"/>
    <lineage>
        <taxon>Bacteria</taxon>
        <taxon>Pseudomonadati</taxon>
        <taxon>Pseudomonadota</taxon>
        <taxon>Betaproteobacteria</taxon>
        <taxon>Burkholderiales</taxon>
        <taxon>Burkholderiaceae</taxon>
        <taxon>Paraburkholderia</taxon>
    </lineage>
</organism>
<protein>
    <recommendedName>
        <fullName evidence="1">Putative DNA-binding domain-containing protein</fullName>
    </recommendedName>
</protein>
<dbReference type="Proteomes" id="UP000494205">
    <property type="component" value="Unassembled WGS sequence"/>
</dbReference>